<dbReference type="Gene3D" id="2.60.40.3670">
    <property type="match status" value="1"/>
</dbReference>
<feature type="compositionally biased region" description="Pro residues" evidence="1">
    <location>
        <begin position="1"/>
        <end position="12"/>
    </location>
</feature>
<evidence type="ECO:0000313" key="3">
    <source>
        <dbReference type="Proteomes" id="UP000578077"/>
    </source>
</evidence>
<name>A0A841E581_9ACTN</name>
<evidence type="ECO:0000256" key="1">
    <source>
        <dbReference type="SAM" id="MobiDB-lite"/>
    </source>
</evidence>
<sequence length="256" mass="26090">MTAQPGPAPGAPRPEFAVRVHGPRRIPPGGGDVHAVVRIARTPPAPSDGPATAADVALRLWTPRGTRVAALVQIAPRVCDITGRRGPCDPRTGAYPAGAWADETRTYHLHLRVPPAKPGRRMRAARLRVLAAGSDPHTAACGDVLAEWTREGDAALVPAPAAGAAGDGPTRAAPYALHTSPETDTATVRLGRAVAPAHARTGTAAEESTGAAGAGADTAPGTVRLRPPADATAGAAPQNRITTERTRAGDRETGAV</sequence>
<feature type="region of interest" description="Disordered" evidence="1">
    <location>
        <begin position="1"/>
        <end position="31"/>
    </location>
</feature>
<dbReference type="Proteomes" id="UP000578077">
    <property type="component" value="Unassembled WGS sequence"/>
</dbReference>
<protein>
    <submittedName>
        <fullName evidence="2">Uncharacterized protein</fullName>
    </submittedName>
</protein>
<dbReference type="AlphaFoldDB" id="A0A841E581"/>
<gene>
    <name evidence="2" type="ORF">HNR25_002046</name>
</gene>
<evidence type="ECO:0000313" key="2">
    <source>
        <dbReference type="EMBL" id="MBB5998295.1"/>
    </source>
</evidence>
<organism evidence="2 3">
    <name type="scientific">Streptomonospora salina</name>
    <dbReference type="NCBI Taxonomy" id="104205"/>
    <lineage>
        <taxon>Bacteria</taxon>
        <taxon>Bacillati</taxon>
        <taxon>Actinomycetota</taxon>
        <taxon>Actinomycetes</taxon>
        <taxon>Streptosporangiales</taxon>
        <taxon>Nocardiopsidaceae</taxon>
        <taxon>Streptomonospora</taxon>
    </lineage>
</organism>
<proteinExistence type="predicted"/>
<dbReference type="EMBL" id="JACHLY010000001">
    <property type="protein sequence ID" value="MBB5998295.1"/>
    <property type="molecule type" value="Genomic_DNA"/>
</dbReference>
<feature type="compositionally biased region" description="Low complexity" evidence="1">
    <location>
        <begin position="199"/>
        <end position="222"/>
    </location>
</feature>
<feature type="compositionally biased region" description="Basic and acidic residues" evidence="1">
    <location>
        <begin position="242"/>
        <end position="256"/>
    </location>
</feature>
<accession>A0A841E581</accession>
<keyword evidence="3" id="KW-1185">Reference proteome</keyword>
<dbReference type="RefSeq" id="WP_184634431.1">
    <property type="nucleotide sequence ID" value="NZ_BAABKT010000014.1"/>
</dbReference>
<feature type="region of interest" description="Disordered" evidence="1">
    <location>
        <begin position="195"/>
        <end position="256"/>
    </location>
</feature>
<comment type="caution">
    <text evidence="2">The sequence shown here is derived from an EMBL/GenBank/DDBJ whole genome shotgun (WGS) entry which is preliminary data.</text>
</comment>
<reference evidence="2 3" key="1">
    <citation type="submission" date="2020-08" db="EMBL/GenBank/DDBJ databases">
        <title>Sequencing the genomes of 1000 actinobacteria strains.</title>
        <authorList>
            <person name="Klenk H.-P."/>
        </authorList>
    </citation>
    <scope>NUCLEOTIDE SEQUENCE [LARGE SCALE GENOMIC DNA]</scope>
    <source>
        <strain evidence="2 3">DSM 44593</strain>
    </source>
</reference>